<dbReference type="EnsemblMetazoa" id="AMAM019500-RA">
    <property type="protein sequence ID" value="AMAM019500-PA"/>
    <property type="gene ID" value="AMAM019500"/>
</dbReference>
<evidence type="ECO:0000313" key="1">
    <source>
        <dbReference type="EnsemblMetazoa" id="AMAM019500-PA"/>
    </source>
</evidence>
<reference evidence="2" key="1">
    <citation type="submission" date="2013-09" db="EMBL/GenBank/DDBJ databases">
        <title>The Genome Sequence of Anopheles maculatus species B.</title>
        <authorList>
            <consortium name="The Broad Institute Genomics Platform"/>
            <person name="Neafsey D.E."/>
            <person name="Besansky N."/>
            <person name="Howell P."/>
            <person name="Walton C."/>
            <person name="Young S.K."/>
            <person name="Zeng Q."/>
            <person name="Gargeya S."/>
            <person name="Fitzgerald M."/>
            <person name="Haas B."/>
            <person name="Abouelleil A."/>
            <person name="Allen A.W."/>
            <person name="Alvarado L."/>
            <person name="Arachchi H.M."/>
            <person name="Berlin A.M."/>
            <person name="Chapman S.B."/>
            <person name="Gainer-Dewar J."/>
            <person name="Goldberg J."/>
            <person name="Griggs A."/>
            <person name="Gujja S."/>
            <person name="Hansen M."/>
            <person name="Howarth C."/>
            <person name="Imamovic A."/>
            <person name="Ireland A."/>
            <person name="Larimer J."/>
            <person name="McCowan C."/>
            <person name="Murphy C."/>
            <person name="Pearson M."/>
            <person name="Poon T.W."/>
            <person name="Priest M."/>
            <person name="Roberts A."/>
            <person name="Saif S."/>
            <person name="Shea T."/>
            <person name="Sisk P."/>
            <person name="Sykes S."/>
            <person name="Wortman J."/>
            <person name="Nusbaum C."/>
            <person name="Birren B."/>
        </authorList>
    </citation>
    <scope>NUCLEOTIDE SEQUENCE [LARGE SCALE GENOMIC DNA]</scope>
    <source>
        <strain evidence="2">maculatus3</strain>
    </source>
</reference>
<name>A0A182T4K0_9DIPT</name>
<dbReference type="AlphaFoldDB" id="A0A182T4K0"/>
<accession>A0A182T4K0</accession>
<reference evidence="1" key="2">
    <citation type="submission" date="2020-05" db="UniProtKB">
        <authorList>
            <consortium name="EnsemblMetazoa"/>
        </authorList>
    </citation>
    <scope>IDENTIFICATION</scope>
    <source>
        <strain evidence="1">maculatus3</strain>
    </source>
</reference>
<organism evidence="1 2">
    <name type="scientific">Anopheles maculatus</name>
    <dbReference type="NCBI Taxonomy" id="74869"/>
    <lineage>
        <taxon>Eukaryota</taxon>
        <taxon>Metazoa</taxon>
        <taxon>Ecdysozoa</taxon>
        <taxon>Arthropoda</taxon>
        <taxon>Hexapoda</taxon>
        <taxon>Insecta</taxon>
        <taxon>Pterygota</taxon>
        <taxon>Neoptera</taxon>
        <taxon>Endopterygota</taxon>
        <taxon>Diptera</taxon>
        <taxon>Nematocera</taxon>
        <taxon>Culicoidea</taxon>
        <taxon>Culicidae</taxon>
        <taxon>Anophelinae</taxon>
        <taxon>Anopheles</taxon>
        <taxon>Anopheles maculatus group</taxon>
    </lineage>
</organism>
<keyword evidence="2" id="KW-1185">Reference proteome</keyword>
<protein>
    <submittedName>
        <fullName evidence="1">Uncharacterized protein</fullName>
    </submittedName>
</protein>
<evidence type="ECO:0000313" key="2">
    <source>
        <dbReference type="Proteomes" id="UP000075901"/>
    </source>
</evidence>
<dbReference type="VEuPathDB" id="VectorBase:AMAM019500"/>
<proteinExistence type="predicted"/>
<sequence length="358" mass="40635">MYDRKHKKLEQALVQRKTRNLASKYYRRSKTTLVKALLRECKKSVCAKSSRRTSAMVHERIERAIDAAYAIHTTISPTTSSTQIIDTASQFVLDLHDAPIDPLPQDSLITGYVIDRLREMMNQIVHKSVQEARTLLELVAVRKFESLNKDDQSIRSSLSNQGSIARLASFQARSEHPNQSRVSMGPASIVEQYETESFSLKKCKHRPPTPVTSVTSLVEHTFHQSKEERVSISALEVSTEAALDVLRRIHSDSYPLIHVMYSQRRYLEGNLLKYRMILQPYVDQRVLAAIDLDRLTTVSSVEVADSGPEERETILQHTASALLMFPDSSHQYAVALFDTVNFLSRQAIKMVQQILNAP</sequence>
<dbReference type="Proteomes" id="UP000075901">
    <property type="component" value="Unassembled WGS sequence"/>
</dbReference>